<evidence type="ECO:0000256" key="5">
    <source>
        <dbReference type="ARBA" id="ARBA00022825"/>
    </source>
</evidence>
<sequence>MIPPVAPRLKQEFELFGDSREDFYFWLRDDKRADQKVLDHLKAENAYTEQFEEEIFAEMKGRIKEDDTSVPVRDGPYFYYEKELEGKQYKVHCRRKIPGGEGPGSIDEIMDEAQEEEVLLDENEKAASHKFYTVGDVQVSPDHTRLAYTEDTKGDEIFSIYVVDIASKQLLGPVLKGAVEDIKWIDNESIAYVTQDDIHRPYKAWYHKIGNEQSEDVCLYHEEDETCFLDMGSSESKEYTFVHSGTKTTSFVLYLENKSPVKELKYLTPRVEGVDTSASHRGEHFFITKRTDDTYNSELYVCPVNDVSSTTLVLPHRPSVKLEEVQAARDHLVVYERENALQSITVFKLPPAGEPITSLDQGVRIKFPEAAYALSPKEFQFNSPILRYQYSSLSTPFSVYDYDMETGKSMLKKRQEVLGGFQPEKYVTLRKWATAQDGTQVPISMVYRKDLAKLDGSDPLLLYGYGSYEVCIDPDFRMHRLSLIDRGVTFAIAHIRGGGELGRKWYEDGKLTKKMNTFEDFICCGEYLIANKFCAKDKLCIQGRSAGGLLIGAALTMRPDLYRCAVAEVPFVDVLTTMLDSSIPLTTAEWEEWGDPRKKDDYLYMKSYSPVDNVLPREYPDILVTGGLHDSRVAYWEPAKFVAKLRENKTDKNLLLFKCDFGAGHSSMSGRFDKLKDLALSYTFILRSLGLATRSTSSL</sequence>
<dbReference type="OMA" id="NGYWYIT"/>
<dbReference type="Gene3D" id="3.40.50.1820">
    <property type="entry name" value="alpha/beta hydrolase"/>
    <property type="match status" value="1"/>
</dbReference>
<dbReference type="MEROPS" id="S09.010"/>
<comment type="catalytic activity">
    <reaction evidence="1">
        <text>Hydrolysis of Pro-|-Xaa &gt;&gt; Ala-|-Xaa in oligopeptides.</text>
        <dbReference type="EC" id="3.4.21.26"/>
    </reaction>
</comment>
<dbReference type="InterPro" id="IPR001375">
    <property type="entry name" value="Peptidase_S9_cat"/>
</dbReference>
<evidence type="ECO:0000256" key="7">
    <source>
        <dbReference type="RuleBase" id="RU368024"/>
    </source>
</evidence>
<dbReference type="KEGG" id="smo:SELMODRAFT_173264"/>
<protein>
    <recommendedName>
        <fullName evidence="7">Prolyl endopeptidase</fullName>
        <ecNumber evidence="7">3.4.21.-</ecNumber>
    </recommendedName>
</protein>
<dbReference type="Pfam" id="PF00326">
    <property type="entry name" value="Peptidase_S9"/>
    <property type="match status" value="1"/>
</dbReference>
<dbReference type="Gramene" id="EFJ25560">
    <property type="protein sequence ID" value="EFJ25560"/>
    <property type="gene ID" value="SELMODRAFT_173264"/>
</dbReference>
<keyword evidence="3 7" id="KW-0645">Protease</keyword>
<dbReference type="EMBL" id="GL377586">
    <property type="protein sequence ID" value="EFJ25560.1"/>
    <property type="molecule type" value="Genomic_DNA"/>
</dbReference>
<reference evidence="10 11" key="1">
    <citation type="journal article" date="2011" name="Science">
        <title>The Selaginella genome identifies genetic changes associated with the evolution of vascular plants.</title>
        <authorList>
            <person name="Banks J.A."/>
            <person name="Nishiyama T."/>
            <person name="Hasebe M."/>
            <person name="Bowman J.L."/>
            <person name="Gribskov M."/>
            <person name="dePamphilis C."/>
            <person name="Albert V.A."/>
            <person name="Aono N."/>
            <person name="Aoyama T."/>
            <person name="Ambrose B.A."/>
            <person name="Ashton N.W."/>
            <person name="Axtell M.J."/>
            <person name="Barker E."/>
            <person name="Barker M.S."/>
            <person name="Bennetzen J.L."/>
            <person name="Bonawitz N.D."/>
            <person name="Chapple C."/>
            <person name="Cheng C."/>
            <person name="Correa L.G."/>
            <person name="Dacre M."/>
            <person name="DeBarry J."/>
            <person name="Dreyer I."/>
            <person name="Elias M."/>
            <person name="Engstrom E.M."/>
            <person name="Estelle M."/>
            <person name="Feng L."/>
            <person name="Finet C."/>
            <person name="Floyd S.K."/>
            <person name="Frommer W.B."/>
            <person name="Fujita T."/>
            <person name="Gramzow L."/>
            <person name="Gutensohn M."/>
            <person name="Harholt J."/>
            <person name="Hattori M."/>
            <person name="Heyl A."/>
            <person name="Hirai T."/>
            <person name="Hiwatashi Y."/>
            <person name="Ishikawa M."/>
            <person name="Iwata M."/>
            <person name="Karol K.G."/>
            <person name="Koehler B."/>
            <person name="Kolukisaoglu U."/>
            <person name="Kubo M."/>
            <person name="Kurata T."/>
            <person name="Lalonde S."/>
            <person name="Li K."/>
            <person name="Li Y."/>
            <person name="Litt A."/>
            <person name="Lyons E."/>
            <person name="Manning G."/>
            <person name="Maruyama T."/>
            <person name="Michael T.P."/>
            <person name="Mikami K."/>
            <person name="Miyazaki S."/>
            <person name="Morinaga S."/>
            <person name="Murata T."/>
            <person name="Mueller-Roeber B."/>
            <person name="Nelson D.R."/>
            <person name="Obara M."/>
            <person name="Oguri Y."/>
            <person name="Olmstead R.G."/>
            <person name="Onodera N."/>
            <person name="Petersen B.L."/>
            <person name="Pils B."/>
            <person name="Prigge M."/>
            <person name="Rensing S.A."/>
            <person name="Riano-Pachon D.M."/>
            <person name="Roberts A.W."/>
            <person name="Sato Y."/>
            <person name="Scheller H.V."/>
            <person name="Schulz B."/>
            <person name="Schulz C."/>
            <person name="Shakirov E.V."/>
            <person name="Shibagaki N."/>
            <person name="Shinohara N."/>
            <person name="Shippen D.E."/>
            <person name="Soerensen I."/>
            <person name="Sotooka R."/>
            <person name="Sugimoto N."/>
            <person name="Sugita M."/>
            <person name="Sumikawa N."/>
            <person name="Tanurdzic M."/>
            <person name="Theissen G."/>
            <person name="Ulvskov P."/>
            <person name="Wakazuki S."/>
            <person name="Weng J.K."/>
            <person name="Willats W.W."/>
            <person name="Wipf D."/>
            <person name="Wolf P.G."/>
            <person name="Yang L."/>
            <person name="Zimmer A.D."/>
            <person name="Zhu Q."/>
            <person name="Mitros T."/>
            <person name="Hellsten U."/>
            <person name="Loque D."/>
            <person name="Otillar R."/>
            <person name="Salamov A."/>
            <person name="Schmutz J."/>
            <person name="Shapiro H."/>
            <person name="Lindquist E."/>
            <person name="Lucas S."/>
            <person name="Rokhsar D."/>
            <person name="Grigoriev I.V."/>
        </authorList>
    </citation>
    <scope>NUCLEOTIDE SEQUENCE [LARGE SCALE GENOMIC DNA]</scope>
</reference>
<dbReference type="PRINTS" id="PR00862">
    <property type="entry name" value="PROLIGOPTASE"/>
</dbReference>
<dbReference type="AlphaFoldDB" id="D8RPY0"/>
<dbReference type="HOGENOM" id="CLU_011290_0_1_1"/>
<dbReference type="EC" id="3.4.21.-" evidence="7"/>
<feature type="domain" description="Peptidase S9A N-terminal" evidence="9">
    <location>
        <begin position="4"/>
        <end position="413"/>
    </location>
</feature>
<keyword evidence="11" id="KW-1185">Reference proteome</keyword>
<keyword evidence="4 7" id="KW-0378">Hydrolase</keyword>
<dbReference type="PANTHER" id="PTHR11757:SF19">
    <property type="entry name" value="PROLYL ENDOPEPTIDASE-LIKE"/>
    <property type="match status" value="1"/>
</dbReference>
<name>D8RPY0_SELML</name>
<dbReference type="ESTHER" id="selml-d8rpy0">
    <property type="family name" value="S9N_PREPL_Peptidase_S9"/>
</dbReference>
<evidence type="ECO:0000256" key="1">
    <source>
        <dbReference type="ARBA" id="ARBA00001070"/>
    </source>
</evidence>
<comment type="function">
    <text evidence="6">Serine peptidase whose precise substrate specificity remains unclear. Does not cleave peptides after a arginine or lysine residue. Regulates trans-Golgi network morphology and sorting by regulating the membrane binding of the AP-1 complex. May play a role in the regulation of synaptic vesicle exocytosis.</text>
</comment>
<feature type="domain" description="Peptidase S9 prolyl oligopeptidase catalytic" evidence="8">
    <location>
        <begin position="475"/>
        <end position="690"/>
    </location>
</feature>
<evidence type="ECO:0000259" key="8">
    <source>
        <dbReference type="Pfam" id="PF00326"/>
    </source>
</evidence>
<evidence type="ECO:0000313" key="11">
    <source>
        <dbReference type="Proteomes" id="UP000001514"/>
    </source>
</evidence>
<keyword evidence="5 7" id="KW-0720">Serine protease</keyword>
<dbReference type="PANTHER" id="PTHR11757">
    <property type="entry name" value="PROTEASE FAMILY S9A OLIGOPEPTIDASE"/>
    <property type="match status" value="1"/>
</dbReference>
<proteinExistence type="inferred from homology"/>
<dbReference type="STRING" id="88036.D8RPY0"/>
<organism evidence="11">
    <name type="scientific">Selaginella moellendorffii</name>
    <name type="common">Spikemoss</name>
    <dbReference type="NCBI Taxonomy" id="88036"/>
    <lineage>
        <taxon>Eukaryota</taxon>
        <taxon>Viridiplantae</taxon>
        <taxon>Streptophyta</taxon>
        <taxon>Embryophyta</taxon>
        <taxon>Tracheophyta</taxon>
        <taxon>Lycopodiopsida</taxon>
        <taxon>Selaginellales</taxon>
        <taxon>Selaginellaceae</taxon>
        <taxon>Selaginella</taxon>
    </lineage>
</organism>
<dbReference type="InterPro" id="IPR029058">
    <property type="entry name" value="AB_hydrolase_fold"/>
</dbReference>
<dbReference type="FunCoup" id="D8RPY0">
    <property type="interactions" value="2997"/>
</dbReference>
<dbReference type="InterPro" id="IPR023302">
    <property type="entry name" value="Pept_S9A_N"/>
</dbReference>
<dbReference type="Proteomes" id="UP000001514">
    <property type="component" value="Unassembled WGS sequence"/>
</dbReference>
<evidence type="ECO:0000256" key="6">
    <source>
        <dbReference type="ARBA" id="ARBA00045448"/>
    </source>
</evidence>
<dbReference type="Pfam" id="PF02897">
    <property type="entry name" value="Peptidase_S9_N"/>
    <property type="match status" value="1"/>
</dbReference>
<dbReference type="GO" id="GO:0006508">
    <property type="term" value="P:proteolysis"/>
    <property type="evidence" value="ECO:0007669"/>
    <property type="project" value="UniProtKB-KW"/>
</dbReference>
<dbReference type="SUPFAM" id="SSF53474">
    <property type="entry name" value="alpha/beta-Hydrolases"/>
    <property type="match status" value="1"/>
</dbReference>
<evidence type="ECO:0000313" key="10">
    <source>
        <dbReference type="EMBL" id="EFJ25560.1"/>
    </source>
</evidence>
<dbReference type="InterPro" id="IPR002470">
    <property type="entry name" value="Peptidase_S9A"/>
</dbReference>
<dbReference type="eggNOG" id="KOG2237">
    <property type="taxonomic scope" value="Eukaryota"/>
</dbReference>
<accession>D8RPY0</accession>
<dbReference type="InterPro" id="IPR051543">
    <property type="entry name" value="Serine_Peptidase_S9A"/>
</dbReference>
<evidence type="ECO:0000256" key="4">
    <source>
        <dbReference type="ARBA" id="ARBA00022801"/>
    </source>
</evidence>
<dbReference type="InParanoid" id="D8RPY0"/>
<gene>
    <name evidence="10" type="ORF">SELMODRAFT_173264</name>
</gene>
<dbReference type="SUPFAM" id="SSF50993">
    <property type="entry name" value="Peptidase/esterase 'gauge' domain"/>
    <property type="match status" value="1"/>
</dbReference>
<dbReference type="FunFam" id="3.40.50.1820:FF:000005">
    <property type="entry name" value="Prolyl endopeptidase"/>
    <property type="match status" value="1"/>
</dbReference>
<evidence type="ECO:0000256" key="3">
    <source>
        <dbReference type="ARBA" id="ARBA00022670"/>
    </source>
</evidence>
<evidence type="ECO:0000259" key="9">
    <source>
        <dbReference type="Pfam" id="PF02897"/>
    </source>
</evidence>
<evidence type="ECO:0000256" key="2">
    <source>
        <dbReference type="ARBA" id="ARBA00005228"/>
    </source>
</evidence>
<dbReference type="Gene3D" id="2.130.10.120">
    <property type="entry name" value="Prolyl oligopeptidase, N-terminal domain"/>
    <property type="match status" value="1"/>
</dbReference>
<dbReference type="GO" id="GO:0004252">
    <property type="term" value="F:serine-type endopeptidase activity"/>
    <property type="evidence" value="ECO:0007669"/>
    <property type="project" value="UniProtKB-UniRule"/>
</dbReference>
<comment type="similarity">
    <text evidence="2 7">Belongs to the peptidase S9A family.</text>
</comment>